<keyword evidence="3" id="KW-0479">Metal-binding</keyword>
<evidence type="ECO:0000313" key="8">
    <source>
        <dbReference type="Proteomes" id="UP000001593"/>
    </source>
</evidence>
<dbReference type="EMBL" id="DS477608">
    <property type="protein sequence ID" value="EDO25921.1"/>
    <property type="molecule type" value="Genomic_DNA"/>
</dbReference>
<keyword evidence="4" id="KW-0862">Zinc</keyword>
<keyword evidence="8" id="KW-1185">Reference proteome</keyword>
<dbReference type="GO" id="GO:0016702">
    <property type="term" value="F:oxidoreductase activity, acting on single donors with incorporation of molecular oxygen, incorporation of two atoms of oxygen"/>
    <property type="evidence" value="ECO:0007669"/>
    <property type="project" value="UniProtKB-ARBA"/>
</dbReference>
<accession>A7TDD1</accession>
<gene>
    <name evidence="7" type="ORF">NEMVEDRAFT_v1g155980</name>
</gene>
<name>A7TDD1_NEMVE</name>
<keyword evidence="5" id="KW-0560">Oxidoreductase</keyword>
<dbReference type="Pfam" id="PF02900">
    <property type="entry name" value="LigB"/>
    <property type="match status" value="1"/>
</dbReference>
<dbReference type="PANTHER" id="PTHR30096">
    <property type="entry name" value="4,5-DOPA DIOXYGENASE EXTRADIOL-LIKE PROTEIN"/>
    <property type="match status" value="1"/>
</dbReference>
<dbReference type="AlphaFoldDB" id="A7TDD1"/>
<dbReference type="InterPro" id="IPR004183">
    <property type="entry name" value="Xdiol_dOase_suB"/>
</dbReference>
<feature type="non-terminal residue" evidence="7">
    <location>
        <position position="192"/>
    </location>
</feature>
<reference evidence="7 8" key="1">
    <citation type="journal article" date="2007" name="Science">
        <title>Sea anemone genome reveals ancestral eumetazoan gene repertoire and genomic organization.</title>
        <authorList>
            <person name="Putnam N.H."/>
            <person name="Srivastava M."/>
            <person name="Hellsten U."/>
            <person name="Dirks B."/>
            <person name="Chapman J."/>
            <person name="Salamov A."/>
            <person name="Terry A."/>
            <person name="Shapiro H."/>
            <person name="Lindquist E."/>
            <person name="Kapitonov V.V."/>
            <person name="Jurka J."/>
            <person name="Genikhovich G."/>
            <person name="Grigoriev I.V."/>
            <person name="Lucas S.M."/>
            <person name="Steele R.E."/>
            <person name="Finnerty J.R."/>
            <person name="Technau U."/>
            <person name="Martindale M.Q."/>
            <person name="Rokhsar D.S."/>
        </authorList>
    </citation>
    <scope>NUCLEOTIDE SEQUENCE [LARGE SCALE GENOMIC DNA]</scope>
    <source>
        <strain evidence="8">CH2 X CH6</strain>
    </source>
</reference>
<dbReference type="eggNOG" id="ENOG502QS66">
    <property type="taxonomic scope" value="Eukaryota"/>
</dbReference>
<dbReference type="GO" id="GO:0008270">
    <property type="term" value="F:zinc ion binding"/>
    <property type="evidence" value="ECO:0007669"/>
    <property type="project" value="InterPro"/>
</dbReference>
<evidence type="ECO:0000256" key="1">
    <source>
        <dbReference type="ARBA" id="ARBA00001947"/>
    </source>
</evidence>
<protein>
    <recommendedName>
        <fullName evidence="6">Extradiol ring-cleavage dioxygenase class III enzyme subunit B domain-containing protein</fullName>
    </recommendedName>
</protein>
<evidence type="ECO:0000256" key="3">
    <source>
        <dbReference type="ARBA" id="ARBA00022723"/>
    </source>
</evidence>
<evidence type="ECO:0000256" key="5">
    <source>
        <dbReference type="ARBA" id="ARBA00023002"/>
    </source>
</evidence>
<comment type="similarity">
    <text evidence="2">Belongs to the DODA-type extradiol aromatic ring-opening dioxygenase family.</text>
</comment>
<dbReference type="CDD" id="cd07363">
    <property type="entry name" value="45_DOPA_Dioxygenase"/>
    <property type="match status" value="1"/>
</dbReference>
<organism evidence="7 8">
    <name type="scientific">Nematostella vectensis</name>
    <name type="common">Starlet sea anemone</name>
    <dbReference type="NCBI Taxonomy" id="45351"/>
    <lineage>
        <taxon>Eukaryota</taxon>
        <taxon>Metazoa</taxon>
        <taxon>Cnidaria</taxon>
        <taxon>Anthozoa</taxon>
        <taxon>Hexacorallia</taxon>
        <taxon>Actiniaria</taxon>
        <taxon>Edwardsiidae</taxon>
        <taxon>Nematostella</taxon>
    </lineage>
</organism>
<evidence type="ECO:0000256" key="2">
    <source>
        <dbReference type="ARBA" id="ARBA00007581"/>
    </source>
</evidence>
<dbReference type="GO" id="GO:0008198">
    <property type="term" value="F:ferrous iron binding"/>
    <property type="evidence" value="ECO:0007669"/>
    <property type="project" value="InterPro"/>
</dbReference>
<sequence length="192" mass="20838">MLSKAPVLFVSHGAPTFATDPGVAGRLLQEAGAHLFHCQAVLVVSPHWMTQGWEVTAAAAPDILYDFSGFSPELYRLQYPVKGAPEQALAVQALLKAQGLAVKVNFSRGLDHGAWVPMMHLRPAADIPVFQLSMNIQADAQQLLELGETLATLRQQGVAIVASGGATHNLRDVRYDESDVAPYVLPFIDWLR</sequence>
<dbReference type="Gene3D" id="3.40.830.10">
    <property type="entry name" value="LigB-like"/>
    <property type="match status" value="1"/>
</dbReference>
<proteinExistence type="inferred from homology"/>
<dbReference type="InterPro" id="IPR014436">
    <property type="entry name" value="Extradiol_dOase_DODA"/>
</dbReference>
<dbReference type="InParanoid" id="A7TDD1"/>
<dbReference type="SUPFAM" id="SSF53213">
    <property type="entry name" value="LigB-like"/>
    <property type="match status" value="1"/>
</dbReference>
<evidence type="ECO:0000256" key="4">
    <source>
        <dbReference type="ARBA" id="ARBA00022833"/>
    </source>
</evidence>
<evidence type="ECO:0000259" key="6">
    <source>
        <dbReference type="Pfam" id="PF02900"/>
    </source>
</evidence>
<comment type="cofactor">
    <cofactor evidence="1">
        <name>Zn(2+)</name>
        <dbReference type="ChEBI" id="CHEBI:29105"/>
    </cofactor>
</comment>
<evidence type="ECO:0000313" key="7">
    <source>
        <dbReference type="EMBL" id="EDO25921.1"/>
    </source>
</evidence>
<dbReference type="PANTHER" id="PTHR30096:SF0">
    <property type="entry name" value="4,5-DOPA DIOXYGENASE EXTRADIOL-LIKE PROTEIN"/>
    <property type="match status" value="1"/>
</dbReference>
<dbReference type="PhylomeDB" id="A7TDD1"/>
<feature type="domain" description="Extradiol ring-cleavage dioxygenase class III enzyme subunit B" evidence="6">
    <location>
        <begin position="38"/>
        <end position="175"/>
    </location>
</feature>
<dbReference type="HOGENOM" id="CLU_046582_2_1_1"/>
<dbReference type="Proteomes" id="UP000001593">
    <property type="component" value="Unassembled WGS sequence"/>
</dbReference>